<proteinExistence type="predicted"/>
<dbReference type="Pfam" id="PF07238">
    <property type="entry name" value="PilZ"/>
    <property type="match status" value="1"/>
</dbReference>
<gene>
    <name evidence="2" type="ORF">OLW01_06885</name>
</gene>
<dbReference type="Gene3D" id="2.40.10.220">
    <property type="entry name" value="predicted glycosyltransferase like domains"/>
    <property type="match status" value="1"/>
</dbReference>
<dbReference type="Proteomes" id="UP001163726">
    <property type="component" value="Chromosome"/>
</dbReference>
<protein>
    <submittedName>
        <fullName evidence="2">PilZ domain-containing protein</fullName>
    </submittedName>
</protein>
<organism evidence="2 3">
    <name type="scientific">Catenovulum adriaticum</name>
    <dbReference type="NCBI Taxonomy" id="2984846"/>
    <lineage>
        <taxon>Bacteria</taxon>
        <taxon>Pseudomonadati</taxon>
        <taxon>Pseudomonadota</taxon>
        <taxon>Gammaproteobacteria</taxon>
        <taxon>Alteromonadales</taxon>
        <taxon>Alteromonadaceae</taxon>
        <taxon>Catenovulum</taxon>
    </lineage>
</organism>
<accession>A0ABY7APT7</accession>
<evidence type="ECO:0000313" key="3">
    <source>
        <dbReference type="Proteomes" id="UP001163726"/>
    </source>
</evidence>
<sequence length="99" mass="10778">MIGRDDQRSYYRMMINADCTVVIDTLEAPQEISAICRDLSSNGLAIELEQALDIGQQISFIVHSANDQIPSLTGKGQVLRCNAEGTSSFLCGVEISDLI</sequence>
<evidence type="ECO:0000259" key="1">
    <source>
        <dbReference type="Pfam" id="PF07238"/>
    </source>
</evidence>
<dbReference type="InterPro" id="IPR009875">
    <property type="entry name" value="PilZ_domain"/>
</dbReference>
<reference evidence="2" key="1">
    <citation type="submission" date="2022-10" db="EMBL/GenBank/DDBJ databases">
        <title>Catenovulum adriacola sp. nov. isolated in the Harbour of Susak.</title>
        <authorList>
            <person name="Schoch T."/>
            <person name="Reich S.J."/>
            <person name="Stoeferle S."/>
            <person name="Flaiz M."/>
            <person name="Kazda M."/>
            <person name="Riedel C.U."/>
            <person name="Duerre P."/>
        </authorList>
    </citation>
    <scope>NUCLEOTIDE SEQUENCE</scope>
    <source>
        <strain evidence="2">TS8</strain>
    </source>
</reference>
<dbReference type="SUPFAM" id="SSF141371">
    <property type="entry name" value="PilZ domain-like"/>
    <property type="match status" value="1"/>
</dbReference>
<dbReference type="EMBL" id="CP109965">
    <property type="protein sequence ID" value="WAJ71514.1"/>
    <property type="molecule type" value="Genomic_DNA"/>
</dbReference>
<evidence type="ECO:0000313" key="2">
    <source>
        <dbReference type="EMBL" id="WAJ71514.1"/>
    </source>
</evidence>
<name>A0ABY7APT7_9ALTE</name>
<feature type="domain" description="PilZ" evidence="1">
    <location>
        <begin position="6"/>
        <end position="97"/>
    </location>
</feature>
<dbReference type="RefSeq" id="WP_268076050.1">
    <property type="nucleotide sequence ID" value="NZ_CP109965.1"/>
</dbReference>
<keyword evidence="3" id="KW-1185">Reference proteome</keyword>